<dbReference type="InterPro" id="IPR054019">
    <property type="entry name" value="CFP_TSR_C"/>
</dbReference>
<dbReference type="PANTHER" id="PTHR22906:SF43">
    <property type="entry name" value="PROPERDIN"/>
    <property type="match status" value="1"/>
</dbReference>
<feature type="signal peptide" evidence="6">
    <location>
        <begin position="1"/>
        <end position="22"/>
    </location>
</feature>
<dbReference type="Pfam" id="PF22195">
    <property type="entry name" value="TSP1_CFP_C"/>
    <property type="match status" value="1"/>
</dbReference>
<dbReference type="Gene3D" id="2.20.100.10">
    <property type="entry name" value="Thrombospondin type-1 (TSP1) repeat"/>
    <property type="match status" value="6"/>
</dbReference>
<evidence type="ECO:0000313" key="8">
    <source>
        <dbReference type="RefSeq" id="XP_033780084.1"/>
    </source>
</evidence>
<dbReference type="SMART" id="SM00209">
    <property type="entry name" value="TSP1"/>
    <property type="match status" value="6"/>
</dbReference>
<dbReference type="Proteomes" id="UP000515159">
    <property type="component" value="Chromosome 1"/>
</dbReference>
<accession>A0A6P8P8L1</accession>
<name>A0A6P8P8L1_GEOSA</name>
<keyword evidence="2" id="KW-0964">Secreted</keyword>
<comment type="subcellular location">
    <subcellularLocation>
        <location evidence="1">Secreted</location>
    </subcellularLocation>
</comment>
<evidence type="ECO:0000256" key="6">
    <source>
        <dbReference type="SAM" id="SignalP"/>
    </source>
</evidence>
<dbReference type="RefSeq" id="XP_033780084.1">
    <property type="nucleotide sequence ID" value="XM_033924193.1"/>
</dbReference>
<keyword evidence="7" id="KW-1185">Reference proteome</keyword>
<dbReference type="CTD" id="5199"/>
<feature type="chain" id="PRO_5028169900" evidence="6">
    <location>
        <begin position="23"/>
        <end position="458"/>
    </location>
</feature>
<dbReference type="KEGG" id="gsh:117350146"/>
<dbReference type="InterPro" id="IPR049536">
    <property type="entry name" value="CFP_TSR-0"/>
</dbReference>
<dbReference type="Pfam" id="PF00090">
    <property type="entry name" value="TSP_1"/>
    <property type="match status" value="4"/>
</dbReference>
<dbReference type="PROSITE" id="PS50092">
    <property type="entry name" value="TSP1"/>
    <property type="match status" value="6"/>
</dbReference>
<evidence type="ECO:0000256" key="5">
    <source>
        <dbReference type="ARBA" id="ARBA00023157"/>
    </source>
</evidence>
<proteinExistence type="predicted"/>
<gene>
    <name evidence="8" type="primary">CFP</name>
</gene>
<keyword evidence="4" id="KW-0677">Repeat</keyword>
<dbReference type="InterPro" id="IPR036383">
    <property type="entry name" value="TSP1_rpt_sf"/>
</dbReference>
<evidence type="ECO:0000256" key="1">
    <source>
        <dbReference type="ARBA" id="ARBA00004613"/>
    </source>
</evidence>
<protein>
    <submittedName>
        <fullName evidence="8">Properdin</fullName>
    </submittedName>
</protein>
<dbReference type="InterPro" id="IPR000884">
    <property type="entry name" value="TSP1_rpt"/>
</dbReference>
<evidence type="ECO:0000256" key="2">
    <source>
        <dbReference type="ARBA" id="ARBA00022525"/>
    </source>
</evidence>
<dbReference type="GeneID" id="117350146"/>
<reference evidence="8" key="1">
    <citation type="submission" date="2025-08" db="UniProtKB">
        <authorList>
            <consortium name="RefSeq"/>
        </authorList>
    </citation>
    <scope>IDENTIFICATION</scope>
</reference>
<dbReference type="FunCoup" id="A0A6P8P8L1">
    <property type="interactions" value="52"/>
</dbReference>
<sequence length="458" mass="50758">MVIQVSLLVSCFFAIHLSVSEGVSCYGTFDNSTGKCLDFIGDDVTEEDCCLNIKYGFKRSANDPCEACYPAEWSEWSPWQGCSVTCLEGVQQRRRECYGQGSCEKDQTMLETRSCTQDCCPQNGGWSNWLPWSACSVTCSKGIMQRRRECTNPAPQCGGTCHGNNQETTVCDINQVCPTHGEWGNWGSWSACSASCTKKGSSDVPKYLRYRQCNNPPPSSNPPGIFCPGLGQEEKACSGLPPCPVDGGWGAWQKNDECSVTCGIGVETERRECNNPAPQHNGRECVGAKIRTTVCNTGLHCPIDGRWSEWSEWTECVRPLRDKIQCTKVAGQQKRTHLCERKAYGGLACKGLPTEIRNCYNTKGCIYQGTWSDWSDWSLCIPPCGKSEKTRQRLCKPIYPDYPNNTGIQRTSPTFFWGTPNALCQALDGQRRKVEEKADCLNTLPCNADMDSVSYNSG</sequence>
<dbReference type="InterPro" id="IPR052065">
    <property type="entry name" value="Compl_asym_regulator"/>
</dbReference>
<dbReference type="PANTHER" id="PTHR22906">
    <property type="entry name" value="PROPERDIN"/>
    <property type="match status" value="1"/>
</dbReference>
<evidence type="ECO:0000313" key="7">
    <source>
        <dbReference type="Proteomes" id="UP000515159"/>
    </source>
</evidence>
<evidence type="ECO:0000256" key="4">
    <source>
        <dbReference type="ARBA" id="ARBA00022737"/>
    </source>
</evidence>
<dbReference type="AlphaFoldDB" id="A0A6P8P8L1"/>
<organism evidence="7 8">
    <name type="scientific">Geotrypetes seraphini</name>
    <name type="common">Gaboon caecilian</name>
    <name type="synonym">Caecilia seraphini</name>
    <dbReference type="NCBI Taxonomy" id="260995"/>
    <lineage>
        <taxon>Eukaryota</taxon>
        <taxon>Metazoa</taxon>
        <taxon>Chordata</taxon>
        <taxon>Craniata</taxon>
        <taxon>Vertebrata</taxon>
        <taxon>Euteleostomi</taxon>
        <taxon>Amphibia</taxon>
        <taxon>Gymnophiona</taxon>
        <taxon>Geotrypetes</taxon>
    </lineage>
</organism>
<dbReference type="Pfam" id="PF18487">
    <property type="entry name" value="TSR"/>
    <property type="match status" value="1"/>
</dbReference>
<dbReference type="PRINTS" id="PR01705">
    <property type="entry name" value="TSP1REPEAT"/>
</dbReference>
<dbReference type="FunFam" id="2.20.100.10:FF:000007">
    <property type="entry name" value="Thrombospondin 1"/>
    <property type="match status" value="2"/>
</dbReference>
<keyword evidence="5" id="KW-1015">Disulfide bond</keyword>
<evidence type="ECO:0000256" key="3">
    <source>
        <dbReference type="ARBA" id="ARBA00022729"/>
    </source>
</evidence>
<dbReference type="InParanoid" id="A0A6P8P8L1"/>
<dbReference type="SUPFAM" id="SSF82895">
    <property type="entry name" value="TSP-1 type 1 repeat"/>
    <property type="match status" value="6"/>
</dbReference>
<dbReference type="OrthoDB" id="446173at2759"/>
<keyword evidence="3 6" id="KW-0732">Signal</keyword>